<proteinExistence type="inferred from homology"/>
<dbReference type="Pfam" id="PF05186">
    <property type="entry name" value="Dpy-30"/>
    <property type="match status" value="1"/>
</dbReference>
<evidence type="ECO:0000256" key="3">
    <source>
        <dbReference type="ARBA" id="ARBA00023242"/>
    </source>
</evidence>
<evidence type="ECO:0008006" key="7">
    <source>
        <dbReference type="Google" id="ProtNLM"/>
    </source>
</evidence>
<protein>
    <recommendedName>
        <fullName evidence="7">Dpy-30 domain-containing protein</fullName>
    </recommendedName>
</protein>
<feature type="region of interest" description="Disordered" evidence="4">
    <location>
        <begin position="1"/>
        <end position="168"/>
    </location>
</feature>
<dbReference type="InterPro" id="IPR007858">
    <property type="entry name" value="Dpy-30_motif"/>
</dbReference>
<dbReference type="AlphaFoldDB" id="A0AAJ0BHY6"/>
<organism evidence="5 6">
    <name type="scientific">Echria macrotheca</name>
    <dbReference type="NCBI Taxonomy" id="438768"/>
    <lineage>
        <taxon>Eukaryota</taxon>
        <taxon>Fungi</taxon>
        <taxon>Dikarya</taxon>
        <taxon>Ascomycota</taxon>
        <taxon>Pezizomycotina</taxon>
        <taxon>Sordariomycetes</taxon>
        <taxon>Sordariomycetidae</taxon>
        <taxon>Sordariales</taxon>
        <taxon>Schizotheciaceae</taxon>
        <taxon>Echria</taxon>
    </lineage>
</organism>
<feature type="compositionally biased region" description="Low complexity" evidence="4">
    <location>
        <begin position="86"/>
        <end position="95"/>
    </location>
</feature>
<evidence type="ECO:0000256" key="4">
    <source>
        <dbReference type="SAM" id="MobiDB-lite"/>
    </source>
</evidence>
<dbReference type="Gene3D" id="1.20.890.10">
    <property type="entry name" value="cAMP-dependent protein kinase regulatory subunit, dimerization-anchoring domain"/>
    <property type="match status" value="1"/>
</dbReference>
<dbReference type="CDD" id="cd22965">
    <property type="entry name" value="DD_DPY30_SDC1"/>
    <property type="match status" value="1"/>
</dbReference>
<feature type="compositionally biased region" description="Low complexity" evidence="4">
    <location>
        <begin position="54"/>
        <end position="77"/>
    </location>
</feature>
<gene>
    <name evidence="5" type="ORF">QBC47DRAFT_374112</name>
</gene>
<evidence type="ECO:0000256" key="2">
    <source>
        <dbReference type="ARBA" id="ARBA00010849"/>
    </source>
</evidence>
<sequence length="211" mass="22089">MSDQTQQHPPPSYAEDLPSTLGNLPNDPPPPTPHIQIPAGAIPIDPGLNAFSSTAADNTTATTQNADITMTDATTTTNPPPPTIPPLSTTTTTQPPNSPLPTRVSTPPVPARNPATATANSESDRSGSRAASAHPDPGSGSKEGSKEGPKENFTMPTEAPLHGAPLRQYMNTKVTGVLLEGMKMLAMEQPKDPLRVLGEYLLARSKETETS</sequence>
<dbReference type="GO" id="GO:0005634">
    <property type="term" value="C:nucleus"/>
    <property type="evidence" value="ECO:0007669"/>
    <property type="project" value="UniProtKB-SubCell"/>
</dbReference>
<reference evidence="5" key="1">
    <citation type="submission" date="2023-06" db="EMBL/GenBank/DDBJ databases">
        <title>Genome-scale phylogeny and comparative genomics of the fungal order Sordariales.</title>
        <authorList>
            <consortium name="Lawrence Berkeley National Laboratory"/>
            <person name="Hensen N."/>
            <person name="Bonometti L."/>
            <person name="Westerberg I."/>
            <person name="Brannstrom I.O."/>
            <person name="Guillou S."/>
            <person name="Cros-Aarteil S."/>
            <person name="Calhoun S."/>
            <person name="Haridas S."/>
            <person name="Kuo A."/>
            <person name="Mondo S."/>
            <person name="Pangilinan J."/>
            <person name="Riley R."/>
            <person name="Labutti K."/>
            <person name="Andreopoulos B."/>
            <person name="Lipzen A."/>
            <person name="Chen C."/>
            <person name="Yanf M."/>
            <person name="Daum C."/>
            <person name="Ng V."/>
            <person name="Clum A."/>
            <person name="Steindorff A."/>
            <person name="Ohm R."/>
            <person name="Martin F."/>
            <person name="Silar P."/>
            <person name="Natvig D."/>
            <person name="Lalanne C."/>
            <person name="Gautier V."/>
            <person name="Ament-Velasquez S.L."/>
            <person name="Kruys A."/>
            <person name="Hutchinson M.I."/>
            <person name="Powell A.J."/>
            <person name="Barry K."/>
            <person name="Miller A.N."/>
            <person name="Grigoriev I.V."/>
            <person name="Debuchy R."/>
            <person name="Gladieux P."/>
            <person name="Thoren M.H."/>
            <person name="Johannesson H."/>
        </authorList>
    </citation>
    <scope>NUCLEOTIDE SEQUENCE</scope>
    <source>
        <strain evidence="5">PSN4</strain>
    </source>
</reference>
<comment type="subcellular location">
    <subcellularLocation>
        <location evidence="1">Nucleus</location>
    </subcellularLocation>
</comment>
<dbReference type="InterPro" id="IPR049629">
    <property type="entry name" value="DPY30_SDC1_DD"/>
</dbReference>
<keyword evidence="6" id="KW-1185">Reference proteome</keyword>
<name>A0AAJ0BHY6_9PEZI</name>
<evidence type="ECO:0000313" key="5">
    <source>
        <dbReference type="EMBL" id="KAK1758260.1"/>
    </source>
</evidence>
<evidence type="ECO:0000313" key="6">
    <source>
        <dbReference type="Proteomes" id="UP001239445"/>
    </source>
</evidence>
<accession>A0AAJ0BHY6</accession>
<keyword evidence="3" id="KW-0539">Nucleus</keyword>
<evidence type="ECO:0000256" key="1">
    <source>
        <dbReference type="ARBA" id="ARBA00004123"/>
    </source>
</evidence>
<dbReference type="Proteomes" id="UP001239445">
    <property type="component" value="Unassembled WGS sequence"/>
</dbReference>
<comment type="caution">
    <text evidence="5">The sequence shown here is derived from an EMBL/GenBank/DDBJ whole genome shotgun (WGS) entry which is preliminary data.</text>
</comment>
<dbReference type="EMBL" id="MU839829">
    <property type="protein sequence ID" value="KAK1758260.1"/>
    <property type="molecule type" value="Genomic_DNA"/>
</dbReference>
<comment type="similarity">
    <text evidence="2">Belongs to the dpy-30 family.</text>
</comment>